<name>A0A1M6NTE1_MALRU</name>
<organism evidence="2 3">
    <name type="scientific">Malonomonas rubra DSM 5091</name>
    <dbReference type="NCBI Taxonomy" id="1122189"/>
    <lineage>
        <taxon>Bacteria</taxon>
        <taxon>Pseudomonadati</taxon>
        <taxon>Thermodesulfobacteriota</taxon>
        <taxon>Desulfuromonadia</taxon>
        <taxon>Desulfuromonadales</taxon>
        <taxon>Geopsychrobacteraceae</taxon>
        <taxon>Malonomonas</taxon>
    </lineage>
</organism>
<sequence length="99" mass="11110">MNGAGSQKDEYENALAKNNILAKSWPVGIFLLTCVESCPHKSLSMSLGGLRRPLLRWVFPVVVLSIYVAGISMVSGHWESALGYQDYQWLVPMIDRFNH</sequence>
<keyword evidence="1" id="KW-1133">Transmembrane helix</keyword>
<dbReference type="RefSeq" id="WP_072910195.1">
    <property type="nucleotide sequence ID" value="NZ_FQZT01000033.1"/>
</dbReference>
<dbReference type="AlphaFoldDB" id="A0A1M6NTE1"/>
<keyword evidence="1" id="KW-0472">Membrane</keyword>
<protein>
    <submittedName>
        <fullName evidence="2">Uncharacterized protein</fullName>
    </submittedName>
</protein>
<evidence type="ECO:0000313" key="3">
    <source>
        <dbReference type="Proteomes" id="UP000184171"/>
    </source>
</evidence>
<proteinExistence type="predicted"/>
<keyword evidence="3" id="KW-1185">Reference proteome</keyword>
<evidence type="ECO:0000313" key="2">
    <source>
        <dbReference type="EMBL" id="SHJ98920.1"/>
    </source>
</evidence>
<feature type="transmembrane region" description="Helical" evidence="1">
    <location>
        <begin position="54"/>
        <end position="74"/>
    </location>
</feature>
<reference evidence="2 3" key="1">
    <citation type="submission" date="2016-11" db="EMBL/GenBank/DDBJ databases">
        <authorList>
            <person name="Jaros S."/>
            <person name="Januszkiewicz K."/>
            <person name="Wedrychowicz H."/>
        </authorList>
    </citation>
    <scope>NUCLEOTIDE SEQUENCE [LARGE SCALE GENOMIC DNA]</scope>
    <source>
        <strain evidence="2 3">DSM 5091</strain>
    </source>
</reference>
<dbReference type="Proteomes" id="UP000184171">
    <property type="component" value="Unassembled WGS sequence"/>
</dbReference>
<gene>
    <name evidence="2" type="ORF">SAMN02745165_03700</name>
</gene>
<keyword evidence="1" id="KW-0812">Transmembrane</keyword>
<accession>A0A1M6NTE1</accession>
<dbReference type="EMBL" id="FQZT01000033">
    <property type="protein sequence ID" value="SHJ98920.1"/>
    <property type="molecule type" value="Genomic_DNA"/>
</dbReference>
<evidence type="ECO:0000256" key="1">
    <source>
        <dbReference type="SAM" id="Phobius"/>
    </source>
</evidence>
<dbReference type="STRING" id="1122189.SAMN02745165_03700"/>